<dbReference type="Pfam" id="PF09179">
    <property type="entry name" value="TilS"/>
    <property type="match status" value="1"/>
</dbReference>
<dbReference type="HAMAP" id="MF_01161">
    <property type="entry name" value="tRNA_Ile_lys_synt"/>
    <property type="match status" value="1"/>
</dbReference>
<feature type="domain" description="Lysidine-tRNA(Ile) synthetase C-terminal" evidence="9">
    <location>
        <begin position="374"/>
        <end position="446"/>
    </location>
</feature>
<protein>
    <recommendedName>
        <fullName evidence="8">tRNA(Ile)-lysidine synthase</fullName>
        <ecNumber evidence="8">6.3.4.19</ecNumber>
    </recommendedName>
    <alternativeName>
        <fullName evidence="8">tRNA(Ile)-2-lysyl-cytidine synthase</fullName>
    </alternativeName>
    <alternativeName>
        <fullName evidence="8">tRNA(Ile)-lysidine synthetase</fullName>
    </alternativeName>
</protein>
<evidence type="ECO:0000256" key="6">
    <source>
        <dbReference type="ARBA" id="ARBA00022840"/>
    </source>
</evidence>
<dbReference type="InterPro" id="IPR012094">
    <property type="entry name" value="tRNA_Ile_lys_synt"/>
</dbReference>
<proteinExistence type="inferred from homology"/>
<dbReference type="Gene3D" id="3.40.50.620">
    <property type="entry name" value="HUPs"/>
    <property type="match status" value="1"/>
</dbReference>
<keyword evidence="11" id="KW-1185">Reference proteome</keyword>
<dbReference type="SUPFAM" id="SSF82829">
    <property type="entry name" value="MesJ substrate recognition domain-like"/>
    <property type="match status" value="1"/>
</dbReference>
<keyword evidence="3 8" id="KW-0436">Ligase</keyword>
<dbReference type="RefSeq" id="WP_273599278.1">
    <property type="nucleotide sequence ID" value="NZ_JAQQXT010000002.1"/>
</dbReference>
<evidence type="ECO:0000259" key="9">
    <source>
        <dbReference type="SMART" id="SM00977"/>
    </source>
</evidence>
<evidence type="ECO:0000256" key="7">
    <source>
        <dbReference type="ARBA" id="ARBA00048539"/>
    </source>
</evidence>
<dbReference type="PANTHER" id="PTHR43033">
    <property type="entry name" value="TRNA(ILE)-LYSIDINE SYNTHASE-RELATED"/>
    <property type="match status" value="1"/>
</dbReference>
<evidence type="ECO:0000256" key="8">
    <source>
        <dbReference type="HAMAP-Rule" id="MF_01161"/>
    </source>
</evidence>
<dbReference type="SUPFAM" id="SSF56037">
    <property type="entry name" value="PheT/TilS domain"/>
    <property type="match status" value="1"/>
</dbReference>
<name>A0ABT5KAF8_9BURK</name>
<dbReference type="CDD" id="cd01992">
    <property type="entry name" value="TilS_N"/>
    <property type="match status" value="1"/>
</dbReference>
<feature type="binding site" evidence="8">
    <location>
        <begin position="20"/>
        <end position="25"/>
    </location>
    <ligand>
        <name>ATP</name>
        <dbReference type="ChEBI" id="CHEBI:30616"/>
    </ligand>
</feature>
<gene>
    <name evidence="8 10" type="primary">tilS</name>
    <name evidence="10" type="ORF">PRZ03_05010</name>
</gene>
<dbReference type="Gene3D" id="1.20.59.20">
    <property type="match status" value="1"/>
</dbReference>
<dbReference type="Pfam" id="PF01171">
    <property type="entry name" value="ATP_bind_3"/>
    <property type="match status" value="1"/>
</dbReference>
<sequence>MVGLATPRPAESGLVAVAYSGGRDSTALLHATALQAKSLNEAGANVQVLALHVHHGLSAYADDWLKACQQQCESWSAAGLPVRFLSTKLADSPTAAQSIEAWAREQRYAALTAMAKQAGADLVLLAHHQRDQAETLLLQALRGAGVAGLAAMPSQQWRDGICWARPWLNRPREAIESYVLAHGLAHLEDDSNSDPRFARNRLRLSVWPALAQAFPQAQTSLAQAATWAQQALALQQEIASADLVALASLASETGLAVEGLLALSPARASNALRAWLAAQLGRPAAASLVQRLMLELPESSTGTWHCGDGELRLYRGSLQWLAKADTDLSFDRILQPKAIDLSRVGVHPAPEWGGAWLVERVGSGGIELSQLTQLTQRARSGGEQFQLKPKGVLRSLKKVYQEQAVPAWCRRGPLLFLGEVLLFVPGLGLNARYRAADGLPQVSLAWRVDPG</sequence>
<comment type="similarity">
    <text evidence="8">Belongs to the tRNA(Ile)-lysidine synthase family.</text>
</comment>
<dbReference type="NCBIfam" id="TIGR02433">
    <property type="entry name" value="lysidine_TilS_C"/>
    <property type="match status" value="1"/>
</dbReference>
<dbReference type="EMBL" id="JAQQXT010000002">
    <property type="protein sequence ID" value="MDC8770923.1"/>
    <property type="molecule type" value="Genomic_DNA"/>
</dbReference>
<dbReference type="NCBIfam" id="TIGR02432">
    <property type="entry name" value="lysidine_TilS_N"/>
    <property type="match status" value="1"/>
</dbReference>
<evidence type="ECO:0000256" key="5">
    <source>
        <dbReference type="ARBA" id="ARBA00022741"/>
    </source>
</evidence>
<comment type="caution">
    <text evidence="10">The sequence shown here is derived from an EMBL/GenBank/DDBJ whole genome shotgun (WGS) entry which is preliminary data.</text>
</comment>
<comment type="subcellular location">
    <subcellularLocation>
        <location evidence="1 8">Cytoplasm</location>
    </subcellularLocation>
</comment>
<keyword evidence="4 8" id="KW-0819">tRNA processing</keyword>
<keyword evidence="2 8" id="KW-0963">Cytoplasm</keyword>
<evidence type="ECO:0000256" key="4">
    <source>
        <dbReference type="ARBA" id="ARBA00022694"/>
    </source>
</evidence>
<accession>A0ABT5KAF8</accession>
<comment type="domain">
    <text evidence="8">The N-terminal region contains the highly conserved SGGXDS motif, predicted to be a P-loop motif involved in ATP binding.</text>
</comment>
<evidence type="ECO:0000256" key="3">
    <source>
        <dbReference type="ARBA" id="ARBA00022598"/>
    </source>
</evidence>
<evidence type="ECO:0000313" key="10">
    <source>
        <dbReference type="EMBL" id="MDC8770923.1"/>
    </source>
</evidence>
<dbReference type="InterPro" id="IPR014729">
    <property type="entry name" value="Rossmann-like_a/b/a_fold"/>
</dbReference>
<dbReference type="Pfam" id="PF11734">
    <property type="entry name" value="TilS_C"/>
    <property type="match status" value="1"/>
</dbReference>
<evidence type="ECO:0000256" key="2">
    <source>
        <dbReference type="ARBA" id="ARBA00022490"/>
    </source>
</evidence>
<dbReference type="GO" id="GO:0032267">
    <property type="term" value="F:tRNA(Ile)-lysidine synthase activity"/>
    <property type="evidence" value="ECO:0007669"/>
    <property type="project" value="UniProtKB-EC"/>
</dbReference>
<dbReference type="SUPFAM" id="SSF52402">
    <property type="entry name" value="Adenine nucleotide alpha hydrolases-like"/>
    <property type="match status" value="1"/>
</dbReference>
<dbReference type="InterPro" id="IPR011063">
    <property type="entry name" value="TilS/TtcA_N"/>
</dbReference>
<comment type="function">
    <text evidence="8">Ligates lysine onto the cytidine present at position 34 of the AUA codon-specific tRNA(Ile) that contains the anticodon CAU, in an ATP-dependent manner. Cytidine is converted to lysidine, thus changing the amino acid specificity of the tRNA from methionine to isoleucine.</text>
</comment>
<dbReference type="InterPro" id="IPR012795">
    <property type="entry name" value="tRNA_Ile_lys_synt_N"/>
</dbReference>
<dbReference type="InterPro" id="IPR015262">
    <property type="entry name" value="tRNA_Ile_lys_synt_subst-bd"/>
</dbReference>
<dbReference type="SMART" id="SM00977">
    <property type="entry name" value="TilS_C"/>
    <property type="match status" value="1"/>
</dbReference>
<dbReference type="Proteomes" id="UP001221189">
    <property type="component" value="Unassembled WGS sequence"/>
</dbReference>
<keyword evidence="6 8" id="KW-0067">ATP-binding</keyword>
<dbReference type="InterPro" id="IPR012796">
    <property type="entry name" value="Lysidine-tRNA-synth_C"/>
</dbReference>
<dbReference type="PANTHER" id="PTHR43033:SF1">
    <property type="entry name" value="TRNA(ILE)-LYSIDINE SYNTHASE-RELATED"/>
    <property type="match status" value="1"/>
</dbReference>
<dbReference type="EC" id="6.3.4.19" evidence="8"/>
<evidence type="ECO:0000256" key="1">
    <source>
        <dbReference type="ARBA" id="ARBA00004496"/>
    </source>
</evidence>
<reference evidence="10 11" key="1">
    <citation type="submission" date="2022-10" db="EMBL/GenBank/DDBJ databases">
        <title>Paucibacter sp. hw1 Genome sequencing.</title>
        <authorList>
            <person name="Park S."/>
        </authorList>
    </citation>
    <scope>NUCLEOTIDE SEQUENCE [LARGE SCALE GENOMIC DNA]</scope>
    <source>
        <strain evidence="11">hw1</strain>
    </source>
</reference>
<organism evidence="10 11">
    <name type="scientific">Roseateles albus</name>
    <dbReference type="NCBI Taxonomy" id="2987525"/>
    <lineage>
        <taxon>Bacteria</taxon>
        <taxon>Pseudomonadati</taxon>
        <taxon>Pseudomonadota</taxon>
        <taxon>Betaproteobacteria</taxon>
        <taxon>Burkholderiales</taxon>
        <taxon>Sphaerotilaceae</taxon>
        <taxon>Roseateles</taxon>
    </lineage>
</organism>
<evidence type="ECO:0000313" key="11">
    <source>
        <dbReference type="Proteomes" id="UP001221189"/>
    </source>
</evidence>
<keyword evidence="5 8" id="KW-0547">Nucleotide-binding</keyword>
<comment type="catalytic activity">
    <reaction evidence="7 8">
        <text>cytidine(34) in tRNA(Ile2) + L-lysine + ATP = lysidine(34) in tRNA(Ile2) + AMP + diphosphate + H(+)</text>
        <dbReference type="Rhea" id="RHEA:43744"/>
        <dbReference type="Rhea" id="RHEA-COMP:10625"/>
        <dbReference type="Rhea" id="RHEA-COMP:10670"/>
        <dbReference type="ChEBI" id="CHEBI:15378"/>
        <dbReference type="ChEBI" id="CHEBI:30616"/>
        <dbReference type="ChEBI" id="CHEBI:32551"/>
        <dbReference type="ChEBI" id="CHEBI:33019"/>
        <dbReference type="ChEBI" id="CHEBI:82748"/>
        <dbReference type="ChEBI" id="CHEBI:83665"/>
        <dbReference type="ChEBI" id="CHEBI:456215"/>
        <dbReference type="EC" id="6.3.4.19"/>
    </reaction>
</comment>